<dbReference type="Gene3D" id="3.20.20.80">
    <property type="entry name" value="Glycosidases"/>
    <property type="match status" value="1"/>
</dbReference>
<evidence type="ECO:0000256" key="12">
    <source>
        <dbReference type="ARBA" id="ARBA00023180"/>
    </source>
</evidence>
<name>A0ABR0T468_9HYPO</name>
<keyword evidence="15" id="KW-0624">Polysaccharide degradation</keyword>
<feature type="compositionally biased region" description="Polar residues" evidence="20">
    <location>
        <begin position="186"/>
        <end position="199"/>
    </location>
</feature>
<sequence>MPHYAGDVSHEREPLDAVHRSASPNQVYSEQYHDATPRHPAAPSTLSFDPAQDGYSTYDESEGPAPPPHHDSKGHAQGQSDRGVNDTAYVQQRRVHNTVTPGADNFSESAAGGVAGIAYGVAERNARDSGIEAMSTSGLPLRLPMPIYPIGGLNPLGLPAAAPSSRSPSRSPRNGDPYAADDRYQLYSSTPRNNNSSLGIVNPNEIMDDGDDGLDYSKHSQRNSTLSASNSDRTPKVAAGTAAATAAGGAAGGVLAHEAQNAGNGGGRAVEYDLATGQEKSPDWVDKTNSKRRMWKWIIILAIFLVIAGAIVGGVVGGLVGGSKHGGKSGKGGSGSGGSSGGGGGNSDKGGDLSLNSPDIQSLLNNKNLHKVFPGMDYTPQNTQYPACLTDPPSQNDITKDVAVLSQLTNKIRLYGTDCNQTQMVLHAIDRLKMTDTIKVWLGVWQDNNGTTNARQLEQMWDILDNYGSDPFEGIIVANEVLFRQQFTVASLGSLLSSVRTNLTAKSISLPVATSDLGDDWTSALASSSDYIMANVHPFFSGTPADEAASWTWSFWEGHDGQFWKTDKEKNIISETGWPTGGGTDCGSATSCTNGAVAGIDELNQFMGDWVCQALANGTNYFWFEAFDEPWKVQFNTPGKSWEDKWGLMDVNRKLKPGVKIPDCGGKTIS</sequence>
<dbReference type="InterPro" id="IPR050732">
    <property type="entry name" value="Beta-glucan_modifiers"/>
</dbReference>
<dbReference type="EC" id="3.2.1.39" evidence="5"/>
<keyword evidence="12" id="KW-0325">Glycoprotein</keyword>
<feature type="transmembrane region" description="Helical" evidence="21">
    <location>
        <begin position="297"/>
        <end position="320"/>
    </location>
</feature>
<evidence type="ECO:0000256" key="5">
    <source>
        <dbReference type="ARBA" id="ARBA00012780"/>
    </source>
</evidence>
<evidence type="ECO:0000256" key="13">
    <source>
        <dbReference type="ARBA" id="ARBA00023277"/>
    </source>
</evidence>
<feature type="compositionally biased region" description="Gly residues" evidence="20">
    <location>
        <begin position="324"/>
        <end position="348"/>
    </location>
</feature>
<keyword evidence="14" id="KW-0961">Cell wall biogenesis/degradation</keyword>
<keyword evidence="11 21" id="KW-0472">Membrane</keyword>
<dbReference type="PANTHER" id="PTHR16631:SF17">
    <property type="entry name" value="GLUCAN ENDO-1,3-BETA-GLUCOSIDASE BTGC"/>
    <property type="match status" value="1"/>
</dbReference>
<keyword evidence="10" id="KW-0378">Hydrolase</keyword>
<evidence type="ECO:0000256" key="4">
    <source>
        <dbReference type="ARBA" id="ARBA00008773"/>
    </source>
</evidence>
<keyword evidence="23" id="KW-1185">Reference proteome</keyword>
<dbReference type="Proteomes" id="UP001338125">
    <property type="component" value="Unassembled WGS sequence"/>
</dbReference>
<evidence type="ECO:0000256" key="3">
    <source>
        <dbReference type="ARBA" id="ARBA00004401"/>
    </source>
</evidence>
<feature type="region of interest" description="Disordered" evidence="20">
    <location>
        <begin position="159"/>
        <end position="240"/>
    </location>
</feature>
<evidence type="ECO:0000256" key="19">
    <source>
        <dbReference type="RuleBase" id="RU004335"/>
    </source>
</evidence>
<feature type="region of interest" description="Disordered" evidence="20">
    <location>
        <begin position="324"/>
        <end position="357"/>
    </location>
</feature>
<evidence type="ECO:0000256" key="11">
    <source>
        <dbReference type="ARBA" id="ARBA00023136"/>
    </source>
</evidence>
<comment type="function">
    <text evidence="16">Glucanases play a role in cell expansion during growth, in cell-cell fusion during mating, and in spore release during sporulation. This enzyme may be involved in beta-glucan degradation. Active on laminarin and lichenan.</text>
</comment>
<comment type="catalytic activity">
    <reaction evidence="1">
        <text>Hydrolysis of (1-&gt;3)-beta-D-glucosidic linkages in (1-&gt;3)-beta-D-glucans.</text>
        <dbReference type="EC" id="3.2.1.39"/>
    </reaction>
</comment>
<keyword evidence="13" id="KW-0119">Carbohydrate metabolism</keyword>
<protein>
    <recommendedName>
        <fullName evidence="5">glucan endo-1,3-beta-D-glucosidase</fullName>
        <ecNumber evidence="5">3.2.1.39</ecNumber>
    </recommendedName>
    <alternativeName>
        <fullName evidence="18">Endo-1,3-beta-glucanase btgC</fullName>
    </alternativeName>
    <alternativeName>
        <fullName evidence="17">Laminarinase btgC</fullName>
    </alternativeName>
</protein>
<reference evidence="22 23" key="1">
    <citation type="submission" date="2024-01" db="EMBL/GenBank/DDBJ databases">
        <title>Complete genome of Cladobotryum mycophilum ATHUM6906.</title>
        <authorList>
            <person name="Christinaki A.C."/>
            <person name="Myridakis A.I."/>
            <person name="Kouvelis V.N."/>
        </authorList>
    </citation>
    <scope>NUCLEOTIDE SEQUENCE [LARGE SCALE GENOMIC DNA]</scope>
    <source>
        <strain evidence="22 23">ATHUM6906</strain>
    </source>
</reference>
<keyword evidence="7" id="KW-0134">Cell wall</keyword>
<accession>A0ABR0T468</accession>
<evidence type="ECO:0000256" key="18">
    <source>
        <dbReference type="ARBA" id="ARBA00043078"/>
    </source>
</evidence>
<feature type="region of interest" description="Disordered" evidence="20">
    <location>
        <begin position="1"/>
        <end position="83"/>
    </location>
</feature>
<keyword evidence="21" id="KW-1133">Transmembrane helix</keyword>
<evidence type="ECO:0000256" key="2">
    <source>
        <dbReference type="ARBA" id="ARBA00004191"/>
    </source>
</evidence>
<feature type="compositionally biased region" description="Polar residues" evidence="20">
    <location>
        <begin position="222"/>
        <end position="232"/>
    </location>
</feature>
<dbReference type="SUPFAM" id="SSF51445">
    <property type="entry name" value="(Trans)glycosidases"/>
    <property type="match status" value="1"/>
</dbReference>
<evidence type="ECO:0000313" key="23">
    <source>
        <dbReference type="Proteomes" id="UP001338125"/>
    </source>
</evidence>
<keyword evidence="21" id="KW-0812">Transmembrane</keyword>
<organism evidence="22 23">
    <name type="scientific">Cladobotryum mycophilum</name>
    <dbReference type="NCBI Taxonomy" id="491253"/>
    <lineage>
        <taxon>Eukaryota</taxon>
        <taxon>Fungi</taxon>
        <taxon>Dikarya</taxon>
        <taxon>Ascomycota</taxon>
        <taxon>Pezizomycotina</taxon>
        <taxon>Sordariomycetes</taxon>
        <taxon>Hypocreomycetidae</taxon>
        <taxon>Hypocreales</taxon>
        <taxon>Hypocreaceae</taxon>
        <taxon>Cladobotryum</taxon>
    </lineage>
</organism>
<evidence type="ECO:0000256" key="8">
    <source>
        <dbReference type="ARBA" id="ARBA00022525"/>
    </source>
</evidence>
<keyword evidence="9" id="KW-0732">Signal</keyword>
<comment type="subcellular location">
    <subcellularLocation>
        <location evidence="3">Cell membrane</location>
        <topology evidence="3">Single-pass type II membrane protein</topology>
    </subcellularLocation>
    <subcellularLocation>
        <location evidence="2">Secreted</location>
        <location evidence="2">Cell wall</location>
    </subcellularLocation>
</comment>
<evidence type="ECO:0000313" key="22">
    <source>
        <dbReference type="EMBL" id="KAK5999236.1"/>
    </source>
</evidence>
<dbReference type="EMBL" id="JAVFKD010000001">
    <property type="protein sequence ID" value="KAK5999236.1"/>
    <property type="molecule type" value="Genomic_DNA"/>
</dbReference>
<proteinExistence type="inferred from homology"/>
<feature type="compositionally biased region" description="Low complexity" evidence="20">
    <location>
        <begin position="159"/>
        <end position="174"/>
    </location>
</feature>
<gene>
    <name evidence="22" type="ORF">PT974_01628</name>
</gene>
<evidence type="ECO:0000256" key="17">
    <source>
        <dbReference type="ARBA" id="ARBA00042373"/>
    </source>
</evidence>
<evidence type="ECO:0000256" key="1">
    <source>
        <dbReference type="ARBA" id="ARBA00000382"/>
    </source>
</evidence>
<evidence type="ECO:0000256" key="9">
    <source>
        <dbReference type="ARBA" id="ARBA00022729"/>
    </source>
</evidence>
<feature type="compositionally biased region" description="Basic and acidic residues" evidence="20">
    <location>
        <begin position="8"/>
        <end position="19"/>
    </location>
</feature>
<evidence type="ECO:0000256" key="6">
    <source>
        <dbReference type="ARBA" id="ARBA00022475"/>
    </source>
</evidence>
<evidence type="ECO:0000256" key="7">
    <source>
        <dbReference type="ARBA" id="ARBA00022512"/>
    </source>
</evidence>
<evidence type="ECO:0000256" key="14">
    <source>
        <dbReference type="ARBA" id="ARBA00023316"/>
    </source>
</evidence>
<evidence type="ECO:0000256" key="15">
    <source>
        <dbReference type="ARBA" id="ARBA00023326"/>
    </source>
</evidence>
<dbReference type="Pfam" id="PF00332">
    <property type="entry name" value="Glyco_hydro_17"/>
    <property type="match status" value="1"/>
</dbReference>
<keyword evidence="8" id="KW-0964">Secreted</keyword>
<dbReference type="InterPro" id="IPR000490">
    <property type="entry name" value="Glyco_hydro_17"/>
</dbReference>
<evidence type="ECO:0000256" key="10">
    <source>
        <dbReference type="ARBA" id="ARBA00022801"/>
    </source>
</evidence>
<dbReference type="InterPro" id="IPR017853">
    <property type="entry name" value="GH"/>
</dbReference>
<evidence type="ECO:0000256" key="21">
    <source>
        <dbReference type="SAM" id="Phobius"/>
    </source>
</evidence>
<keyword evidence="6" id="KW-1003">Cell membrane</keyword>
<comment type="caution">
    <text evidence="22">The sequence shown here is derived from an EMBL/GenBank/DDBJ whole genome shotgun (WGS) entry which is preliminary data.</text>
</comment>
<dbReference type="PANTHER" id="PTHR16631">
    <property type="entry name" value="GLUCAN 1,3-BETA-GLUCOSIDASE"/>
    <property type="match status" value="1"/>
</dbReference>
<comment type="similarity">
    <text evidence="4 19">Belongs to the glycosyl hydrolase 17 family.</text>
</comment>
<evidence type="ECO:0000256" key="16">
    <source>
        <dbReference type="ARBA" id="ARBA00037649"/>
    </source>
</evidence>
<evidence type="ECO:0000256" key="20">
    <source>
        <dbReference type="SAM" id="MobiDB-lite"/>
    </source>
</evidence>